<organism evidence="1 2">
    <name type="scientific">Rhizobium oryzihabitans</name>
    <dbReference type="NCBI Taxonomy" id="2267833"/>
    <lineage>
        <taxon>Bacteria</taxon>
        <taxon>Pseudomonadati</taxon>
        <taxon>Pseudomonadota</taxon>
        <taxon>Alphaproteobacteria</taxon>
        <taxon>Hyphomicrobiales</taxon>
        <taxon>Rhizobiaceae</taxon>
        <taxon>Rhizobium/Agrobacterium group</taxon>
        <taxon>Rhizobium</taxon>
    </lineage>
</organism>
<gene>
    <name evidence="1" type="ORF">G3A56_09270</name>
</gene>
<protein>
    <recommendedName>
        <fullName evidence="3">MarR family transcriptional regulator</fullName>
    </recommendedName>
</protein>
<dbReference type="RefSeq" id="WP_164056334.1">
    <property type="nucleotide sequence ID" value="NZ_CP048632.1"/>
</dbReference>
<name>A0A7L5BGW7_9HYPH</name>
<dbReference type="KEGG" id="roy:G3A56_09270"/>
<evidence type="ECO:0000313" key="2">
    <source>
        <dbReference type="Proteomes" id="UP000464865"/>
    </source>
</evidence>
<evidence type="ECO:0000313" key="1">
    <source>
        <dbReference type="EMBL" id="QIB38157.1"/>
    </source>
</evidence>
<reference evidence="1 2" key="1">
    <citation type="submission" date="2020-02" db="EMBL/GenBank/DDBJ databases">
        <title>Plant-Promoting Endophytic Bacterium Rhizobium oryzihabitans sp. nov., Isolated from the Root of Rice.</title>
        <authorList>
            <person name="zhao J."/>
            <person name="Zhang G."/>
        </authorList>
    </citation>
    <scope>NUCLEOTIDE SEQUENCE [LARGE SCALE GENOMIC DNA]</scope>
    <source>
        <strain evidence="1 2">M15</strain>
    </source>
</reference>
<dbReference type="EMBL" id="CP048632">
    <property type="protein sequence ID" value="QIB38157.1"/>
    <property type="molecule type" value="Genomic_DNA"/>
</dbReference>
<accession>A0A7L5BGW7</accession>
<proteinExistence type="predicted"/>
<sequence>MTNSVFANYVTGSAFRIDLSSRMVNALMSAAGGRSLDTSNYGVDSLFRRGLMEITEGQQGRMYKAVQLTEAGSKVAELCTLGGLGTKEARDAA</sequence>
<keyword evidence="2" id="KW-1185">Reference proteome</keyword>
<dbReference type="Proteomes" id="UP000464865">
    <property type="component" value="Chromosome M15-11"/>
</dbReference>
<dbReference type="AlphaFoldDB" id="A0A7L5BGW7"/>
<evidence type="ECO:0008006" key="3">
    <source>
        <dbReference type="Google" id="ProtNLM"/>
    </source>
</evidence>